<dbReference type="Gene3D" id="3.60.15.10">
    <property type="entry name" value="Ribonuclease Z/Hydroxyacylglutathione hydrolase-like"/>
    <property type="match status" value="1"/>
</dbReference>
<dbReference type="CDD" id="cd07731">
    <property type="entry name" value="ComA-like_MBL-fold"/>
    <property type="match status" value="1"/>
</dbReference>
<dbReference type="EMBL" id="JBHSDK010000007">
    <property type="protein sequence ID" value="MFC4334526.1"/>
    <property type="molecule type" value="Genomic_DNA"/>
</dbReference>
<feature type="transmembrane region" description="Helical" evidence="7">
    <location>
        <begin position="360"/>
        <end position="378"/>
    </location>
</feature>
<dbReference type="InterPro" id="IPR004477">
    <property type="entry name" value="ComEC_N"/>
</dbReference>
<dbReference type="InterPro" id="IPR035681">
    <property type="entry name" value="ComA-like_MBL"/>
</dbReference>
<feature type="domain" description="Metallo-beta-lactamase" evidence="8">
    <location>
        <begin position="545"/>
        <end position="793"/>
    </location>
</feature>
<evidence type="ECO:0000256" key="7">
    <source>
        <dbReference type="SAM" id="Phobius"/>
    </source>
</evidence>
<feature type="transmembrane region" description="Helical" evidence="7">
    <location>
        <begin position="261"/>
        <end position="284"/>
    </location>
</feature>
<accession>A0ABV8TVX6</accession>
<feature type="transmembrane region" description="Helical" evidence="7">
    <location>
        <begin position="424"/>
        <end position="448"/>
    </location>
</feature>
<keyword evidence="4 7" id="KW-1133">Transmembrane helix</keyword>
<name>A0ABV8TVX6_9ACTN</name>
<feature type="transmembrane region" description="Helical" evidence="7">
    <location>
        <begin position="24"/>
        <end position="57"/>
    </location>
</feature>
<dbReference type="InterPro" id="IPR001279">
    <property type="entry name" value="Metallo-B-lactamas"/>
</dbReference>
<feature type="transmembrane region" description="Helical" evidence="7">
    <location>
        <begin position="486"/>
        <end position="503"/>
    </location>
</feature>
<evidence type="ECO:0000256" key="2">
    <source>
        <dbReference type="ARBA" id="ARBA00022475"/>
    </source>
</evidence>
<dbReference type="Pfam" id="PF00753">
    <property type="entry name" value="Lactamase_B"/>
    <property type="match status" value="1"/>
</dbReference>
<evidence type="ECO:0000259" key="8">
    <source>
        <dbReference type="SMART" id="SM00849"/>
    </source>
</evidence>
<proteinExistence type="predicted"/>
<feature type="transmembrane region" description="Helical" evidence="7">
    <location>
        <begin position="390"/>
        <end position="412"/>
    </location>
</feature>
<keyword evidence="10" id="KW-1185">Reference proteome</keyword>
<dbReference type="Proteomes" id="UP001595823">
    <property type="component" value="Unassembled WGS sequence"/>
</dbReference>
<feature type="transmembrane region" description="Helical" evidence="7">
    <location>
        <begin position="69"/>
        <end position="90"/>
    </location>
</feature>
<dbReference type="RefSeq" id="WP_380618306.1">
    <property type="nucleotide sequence ID" value="NZ_JBHSDK010000007.1"/>
</dbReference>
<gene>
    <name evidence="9" type="ORF">ACFPET_04860</name>
</gene>
<evidence type="ECO:0000256" key="3">
    <source>
        <dbReference type="ARBA" id="ARBA00022692"/>
    </source>
</evidence>
<keyword evidence="2" id="KW-1003">Cell membrane</keyword>
<feature type="transmembrane region" description="Helical" evidence="7">
    <location>
        <begin position="510"/>
        <end position="530"/>
    </location>
</feature>
<dbReference type="SMART" id="SM00849">
    <property type="entry name" value="Lactamase_B"/>
    <property type="match status" value="1"/>
</dbReference>
<comment type="subcellular location">
    <subcellularLocation>
        <location evidence="1">Cell membrane</location>
        <topology evidence="1">Multi-pass membrane protein</topology>
    </subcellularLocation>
</comment>
<dbReference type="Pfam" id="PF03772">
    <property type="entry name" value="Competence"/>
    <property type="match status" value="1"/>
</dbReference>
<evidence type="ECO:0000256" key="1">
    <source>
        <dbReference type="ARBA" id="ARBA00004651"/>
    </source>
</evidence>
<dbReference type="InterPro" id="IPR036866">
    <property type="entry name" value="RibonucZ/Hydroxyglut_hydro"/>
</dbReference>
<organism evidence="9 10">
    <name type="scientific">Salininema proteolyticum</name>
    <dbReference type="NCBI Taxonomy" id="1607685"/>
    <lineage>
        <taxon>Bacteria</taxon>
        <taxon>Bacillati</taxon>
        <taxon>Actinomycetota</taxon>
        <taxon>Actinomycetes</taxon>
        <taxon>Glycomycetales</taxon>
        <taxon>Glycomycetaceae</taxon>
        <taxon>Salininema</taxon>
    </lineage>
</organism>
<evidence type="ECO:0000256" key="5">
    <source>
        <dbReference type="ARBA" id="ARBA00023136"/>
    </source>
</evidence>
<evidence type="ECO:0000256" key="4">
    <source>
        <dbReference type="ARBA" id="ARBA00022989"/>
    </source>
</evidence>
<dbReference type="SUPFAM" id="SSF56281">
    <property type="entry name" value="Metallo-hydrolase/oxidoreductase"/>
    <property type="match status" value="1"/>
</dbReference>
<reference evidence="10" key="1">
    <citation type="journal article" date="2019" name="Int. J. Syst. Evol. Microbiol.">
        <title>The Global Catalogue of Microorganisms (GCM) 10K type strain sequencing project: providing services to taxonomists for standard genome sequencing and annotation.</title>
        <authorList>
            <consortium name="The Broad Institute Genomics Platform"/>
            <consortium name="The Broad Institute Genome Sequencing Center for Infectious Disease"/>
            <person name="Wu L."/>
            <person name="Ma J."/>
        </authorList>
    </citation>
    <scope>NUCLEOTIDE SEQUENCE [LARGE SCALE GENOMIC DNA]</scope>
    <source>
        <strain evidence="10">IBRC-M 10908</strain>
    </source>
</reference>
<evidence type="ECO:0000313" key="10">
    <source>
        <dbReference type="Proteomes" id="UP001595823"/>
    </source>
</evidence>
<evidence type="ECO:0000256" key="6">
    <source>
        <dbReference type="SAM" id="MobiDB-lite"/>
    </source>
</evidence>
<dbReference type="NCBIfam" id="TIGR00360">
    <property type="entry name" value="ComEC_N-term"/>
    <property type="match status" value="1"/>
</dbReference>
<keyword evidence="3 7" id="KW-0812">Transmembrane</keyword>
<dbReference type="InterPro" id="IPR052159">
    <property type="entry name" value="Competence_DNA_uptake"/>
</dbReference>
<feature type="region of interest" description="Disordered" evidence="6">
    <location>
        <begin position="135"/>
        <end position="154"/>
    </location>
</feature>
<feature type="transmembrane region" description="Helical" evidence="7">
    <location>
        <begin position="291"/>
        <end position="308"/>
    </location>
</feature>
<protein>
    <submittedName>
        <fullName evidence="9">ComEC/Rec2 family competence protein</fullName>
    </submittedName>
</protein>
<sequence length="840" mass="88480">MPTPRTETDAESRFVNDPSDNRLIIAAFGTWAGAAAALFTSGPYGLAVTAAAALAMVFNRGRRHAIRPALSTALFGVILGSTAGGFHVALRDHRALEPYLESDDTIHVEARVSDIPRQSRWDDEKFLIPATLVEIGPGDDQRSSDARSRGPSPATGHWRILIIGEGPEWEALLPGQAISAEAEIWKDDRPDLTAAVVKGTAFTVTRGPPWYARAAHHVRTRLHSAVADLDPAEAGLIAGLALGDRSLMDESVNEAFRDTGLVHLIVTSGYHVGIVVGVLLWGALRARLRPALRAALCLAGIVGFTIIVGPSPSVLRADVMAGMMLLALAVGRPRASPQALASAVILLVLADPDMALDGGFILSVLACVGILAFAFRWADPLLRRGWVKWAALALTIAVSTQLMVTPVLVSWGSGISWISIPVNVMATIVAAPAVALAVAAAALAVVAIPAGQAVATVAAWPIRFLIWLAETGAGVSGAVIPWPEGLAGVGLFLLATLLIWVLWKVRRFRPAFFAVVLIAPLAFFSCQWKSALPEGWLVAACPVGQGDAFVVPGREGGAVVIDAGPDPAAMDRCLDGLGIDRIDLFVVSHFHMDHVGGAAALIDGRTVSRVLVPPVAGAEQGAALVRKVLGQGRNAGPLEEPDGRESATGSGGHGEWNGEPPGGANERRTDTTDGGTPPGRVSFEEATAGQRIVHGRTVIDVLAPGTRPWSGTRSDPNNNSIVLRVTVESREGGDPRSLLFPGDIELEAQQALLRSGVDLSADVLKVPHHGSAYQEEEFLSAVHASIALIGVGEGNRHGHPSGEVIRLLEDEAVRVRRTDTDGLVIVVFTEGRWSLRTDGD</sequence>
<comment type="caution">
    <text evidence="9">The sequence shown here is derived from an EMBL/GenBank/DDBJ whole genome shotgun (WGS) entry which is preliminary data.</text>
</comment>
<dbReference type="PANTHER" id="PTHR30619:SF1">
    <property type="entry name" value="RECOMBINATION PROTEIN 2"/>
    <property type="match status" value="1"/>
</dbReference>
<keyword evidence="5 7" id="KW-0472">Membrane</keyword>
<evidence type="ECO:0000313" key="9">
    <source>
        <dbReference type="EMBL" id="MFC4334526.1"/>
    </source>
</evidence>
<feature type="compositionally biased region" description="Basic and acidic residues" evidence="6">
    <location>
        <begin position="139"/>
        <end position="148"/>
    </location>
</feature>
<dbReference type="PANTHER" id="PTHR30619">
    <property type="entry name" value="DNA INTERNALIZATION/COMPETENCE PROTEIN COMEC/REC2"/>
    <property type="match status" value="1"/>
</dbReference>
<feature type="transmembrane region" description="Helical" evidence="7">
    <location>
        <begin position="460"/>
        <end position="480"/>
    </location>
</feature>
<feature type="region of interest" description="Disordered" evidence="6">
    <location>
        <begin position="633"/>
        <end position="688"/>
    </location>
</feature>